<evidence type="ECO:0000259" key="1">
    <source>
        <dbReference type="Pfam" id="PF00135"/>
    </source>
</evidence>
<dbReference type="Pfam" id="PF00135">
    <property type="entry name" value="COesterase"/>
    <property type="match status" value="1"/>
</dbReference>
<keyword evidence="3" id="KW-1185">Reference proteome</keyword>
<dbReference type="PANTHER" id="PTHR11559">
    <property type="entry name" value="CARBOXYLESTERASE"/>
    <property type="match status" value="1"/>
</dbReference>
<dbReference type="InterPro" id="IPR050309">
    <property type="entry name" value="Type-B_Carboxylest/Lipase"/>
</dbReference>
<dbReference type="Gene3D" id="3.40.50.1820">
    <property type="entry name" value="alpha/beta hydrolase"/>
    <property type="match status" value="1"/>
</dbReference>
<evidence type="ECO:0000313" key="3">
    <source>
        <dbReference type="Proteomes" id="UP000827284"/>
    </source>
</evidence>
<reference evidence="2" key="1">
    <citation type="submission" date="2021-11" db="EMBL/GenBank/DDBJ databases">
        <authorList>
            <person name="Herlambang A."/>
            <person name="Guo Y."/>
            <person name="Takashima Y."/>
            <person name="Nishizawa T."/>
        </authorList>
    </citation>
    <scope>NUCLEOTIDE SEQUENCE</scope>
    <source>
        <strain evidence="2">E1425</strain>
    </source>
</reference>
<reference evidence="2" key="2">
    <citation type="journal article" date="2022" name="Microbiol. Resour. Announc.">
        <title>Whole-Genome Sequence of Entomortierella parvispora E1425, a Mucoromycotan Fungus Associated with Burkholderiaceae-Related Endosymbiotic Bacteria.</title>
        <authorList>
            <person name="Herlambang A."/>
            <person name="Guo Y."/>
            <person name="Takashima Y."/>
            <person name="Narisawa K."/>
            <person name="Ohta H."/>
            <person name="Nishizawa T."/>
        </authorList>
    </citation>
    <scope>NUCLEOTIDE SEQUENCE</scope>
    <source>
        <strain evidence="2">E1425</strain>
    </source>
</reference>
<dbReference type="InterPro" id="IPR002018">
    <property type="entry name" value="CarbesteraseB"/>
</dbReference>
<dbReference type="InterPro" id="IPR029058">
    <property type="entry name" value="AB_hydrolase_fold"/>
</dbReference>
<sequence length="605" mass="68243">MSSSPPRVDIAKQGTVEGKLDPLKHVVKFLNIPYATVQERWRPAIKPEPWSGVRDATKQGPVSPQPTFETRYSRVINTYSEFDFDDGVVEFDERNCLNLNIYVHEDTLSSAVTTSSTEKVKLTPAAVMVYIHGGSFRDGTNAMDVYDGTNLVKRSVELGRPVIVVTLNYRMNFHGFFACPELLEDLKADARYSSSEYNQAAGNWGLMDQRLAFEWVHAHIAAFGGDTTNITAFGQSVGAVSINYHMLIPQHHGLFHRAIMQSCAMASAPAIRAEVEGRLYWDFLVDHFNIPNDLSAKEKLERLRQIPGQELAQAAASRKLRMFTPYVDGTIVPEDVRLLVHKTELYDRGVKAVIIGEMKDEGPMFVDSLAANTVQGWARVTEKYCPPDAEDRQKWEQLYGPIVEDQDAILSSAKVIEHSLFAYPEYSTLRALSKREDLGKGFALHQYYFDRSIELVDKKGQGWGAHHGVDLVFVFGPDFAIEKVFTAEEKDLMNKVQTMWILFAHGETHSASTNNERDDAVGFSNGITRPVDEFDYHAVHKEAVQFTENAKVVEAHVSRQGAEILEFWEKSEGWTHQQRYENLQDNQGLRSGLLCIAQPGEQEWS</sequence>
<feature type="domain" description="Carboxylesterase type B" evidence="1">
    <location>
        <begin position="7"/>
        <end position="510"/>
    </location>
</feature>
<dbReference type="EMBL" id="BQFW01000002">
    <property type="protein sequence ID" value="GJJ69329.1"/>
    <property type="molecule type" value="Genomic_DNA"/>
</dbReference>
<organism evidence="2 3">
    <name type="scientific">Entomortierella parvispora</name>
    <dbReference type="NCBI Taxonomy" id="205924"/>
    <lineage>
        <taxon>Eukaryota</taxon>
        <taxon>Fungi</taxon>
        <taxon>Fungi incertae sedis</taxon>
        <taxon>Mucoromycota</taxon>
        <taxon>Mortierellomycotina</taxon>
        <taxon>Mortierellomycetes</taxon>
        <taxon>Mortierellales</taxon>
        <taxon>Mortierellaceae</taxon>
        <taxon>Entomortierella</taxon>
    </lineage>
</organism>
<protein>
    <recommendedName>
        <fullName evidence="1">Carboxylesterase type B domain-containing protein</fullName>
    </recommendedName>
</protein>
<dbReference type="AlphaFoldDB" id="A0A9P3H3B7"/>
<comment type="caution">
    <text evidence="2">The sequence shown here is derived from an EMBL/GenBank/DDBJ whole genome shotgun (WGS) entry which is preliminary data.</text>
</comment>
<dbReference type="SUPFAM" id="SSF53474">
    <property type="entry name" value="alpha/beta-Hydrolases"/>
    <property type="match status" value="1"/>
</dbReference>
<proteinExistence type="predicted"/>
<evidence type="ECO:0000313" key="2">
    <source>
        <dbReference type="EMBL" id="GJJ69329.1"/>
    </source>
</evidence>
<accession>A0A9P3H3B7</accession>
<dbReference type="OrthoDB" id="408631at2759"/>
<gene>
    <name evidence="2" type="ORF">EMPS_01675</name>
</gene>
<dbReference type="Proteomes" id="UP000827284">
    <property type="component" value="Unassembled WGS sequence"/>
</dbReference>
<name>A0A9P3H3B7_9FUNG</name>